<feature type="compositionally biased region" description="Polar residues" evidence="1">
    <location>
        <begin position="1"/>
        <end position="16"/>
    </location>
</feature>
<feature type="region of interest" description="Disordered" evidence="1">
    <location>
        <begin position="1"/>
        <end position="47"/>
    </location>
</feature>
<dbReference type="Proteomes" id="UP001376459">
    <property type="component" value="Unassembled WGS sequence"/>
</dbReference>
<accession>A0ABU8UPV4</accession>
<organism evidence="2 3">
    <name type="scientific">Streptomyces machairae</name>
    <dbReference type="NCBI Taxonomy" id="3134109"/>
    <lineage>
        <taxon>Bacteria</taxon>
        <taxon>Bacillati</taxon>
        <taxon>Actinomycetota</taxon>
        <taxon>Actinomycetes</taxon>
        <taxon>Kitasatosporales</taxon>
        <taxon>Streptomycetaceae</taxon>
        <taxon>Streptomyces</taxon>
    </lineage>
</organism>
<comment type="caution">
    <text evidence="2">The sequence shown here is derived from an EMBL/GenBank/DDBJ whole genome shotgun (WGS) entry which is preliminary data.</text>
</comment>
<keyword evidence="3" id="KW-1185">Reference proteome</keyword>
<evidence type="ECO:0000313" key="2">
    <source>
        <dbReference type="EMBL" id="MEJ8670406.1"/>
    </source>
</evidence>
<protein>
    <submittedName>
        <fullName evidence="2">Uncharacterized protein</fullName>
    </submittedName>
</protein>
<proteinExistence type="predicted"/>
<evidence type="ECO:0000313" key="3">
    <source>
        <dbReference type="Proteomes" id="UP001376459"/>
    </source>
</evidence>
<dbReference type="EMBL" id="JBBKAK010000001">
    <property type="protein sequence ID" value="MEJ8670406.1"/>
    <property type="molecule type" value="Genomic_DNA"/>
</dbReference>
<sequence length="47" mass="4895">MGPSTVTTGEPATSCSPGGATEITLLPDGRLERVNTSSGEKLTYRKQ</sequence>
<evidence type="ECO:0000256" key="1">
    <source>
        <dbReference type="SAM" id="MobiDB-lite"/>
    </source>
</evidence>
<name>A0ABU8UPV4_9ACTN</name>
<reference evidence="2 3" key="1">
    <citation type="submission" date="2024-03" db="EMBL/GenBank/DDBJ databases">
        <title>Novel Streptomyces species of biotechnological and ecological value are a feature of Machair soil.</title>
        <authorList>
            <person name="Prole J.R."/>
            <person name="Goodfellow M."/>
            <person name="Allenby N."/>
            <person name="Ward A.C."/>
        </authorList>
    </citation>
    <scope>NUCLEOTIDE SEQUENCE [LARGE SCALE GENOMIC DNA]</scope>
    <source>
        <strain evidence="2 3">MS1.AVA.1</strain>
    </source>
</reference>
<gene>
    <name evidence="2" type="ORF">WKI71_24235</name>
</gene>